<dbReference type="InterPro" id="IPR002078">
    <property type="entry name" value="Sigma_54_int"/>
</dbReference>
<dbReference type="SUPFAM" id="SSF55021">
    <property type="entry name" value="ACT-like"/>
    <property type="match status" value="1"/>
</dbReference>
<dbReference type="InterPro" id="IPR003593">
    <property type="entry name" value="AAA+_ATPase"/>
</dbReference>
<feature type="domain" description="ACT" evidence="11">
    <location>
        <begin position="6"/>
        <end position="75"/>
    </location>
</feature>
<gene>
    <name evidence="12" type="ORF">AB8S09_07285</name>
</gene>
<evidence type="ECO:0000256" key="3">
    <source>
        <dbReference type="ARBA" id="ARBA00022840"/>
    </source>
</evidence>
<dbReference type="NCBIfam" id="TIGR04381">
    <property type="entry name" value="HTH_TypR"/>
    <property type="match status" value="1"/>
</dbReference>
<dbReference type="RefSeq" id="WP_369868829.1">
    <property type="nucleotide sequence ID" value="NZ_JBGFFE010000007.1"/>
</dbReference>
<evidence type="ECO:0000259" key="9">
    <source>
        <dbReference type="PROSITE" id="PS50045"/>
    </source>
</evidence>
<evidence type="ECO:0000259" key="11">
    <source>
        <dbReference type="PROSITE" id="PS51671"/>
    </source>
</evidence>
<dbReference type="InterPro" id="IPR027417">
    <property type="entry name" value="P-loop_NTPase"/>
</dbReference>
<dbReference type="Pfam" id="PF18024">
    <property type="entry name" value="HTH_50"/>
    <property type="match status" value="1"/>
</dbReference>
<name>A0ABV4DW37_9CLOT</name>
<keyword evidence="6" id="KW-0010">Activator</keyword>
<feature type="domain" description="Sigma-54 factor interaction" evidence="9">
    <location>
        <begin position="209"/>
        <end position="439"/>
    </location>
</feature>
<keyword evidence="1" id="KW-0547">Nucleotide-binding</keyword>
<dbReference type="Proteomes" id="UP001565220">
    <property type="component" value="Unassembled WGS sequence"/>
</dbReference>
<dbReference type="Gene3D" id="3.30.70.260">
    <property type="match status" value="1"/>
</dbReference>
<dbReference type="InterPro" id="IPR025662">
    <property type="entry name" value="Sigma_54_int_dom_ATP-bd_1"/>
</dbReference>
<evidence type="ECO:0000256" key="4">
    <source>
        <dbReference type="ARBA" id="ARBA00023015"/>
    </source>
</evidence>
<reference evidence="12 13" key="1">
    <citation type="submission" date="2024-08" db="EMBL/GenBank/DDBJ databases">
        <title>Clostridium lapicellarii sp. nov., and Clostridium renhuaiense sp. nov., two species isolated from the mud in a fermentation cellar used for producing sauce-flavour Chinese liquors.</title>
        <authorList>
            <person name="Yang F."/>
            <person name="Wang H."/>
            <person name="Chen L.Q."/>
            <person name="Zhou N."/>
            <person name="Lu J.J."/>
            <person name="Pu X.X."/>
            <person name="Wan B."/>
            <person name="Wang L."/>
            <person name="Liu S.J."/>
        </authorList>
    </citation>
    <scope>NUCLEOTIDE SEQUENCE [LARGE SCALE GENOMIC DNA]</scope>
    <source>
        <strain evidence="12 13">MT-113</strain>
    </source>
</reference>
<keyword evidence="13" id="KW-1185">Reference proteome</keyword>
<dbReference type="InterPro" id="IPR045865">
    <property type="entry name" value="ACT-like_dom_sf"/>
</dbReference>
<proteinExistence type="predicted"/>
<dbReference type="InterPro" id="IPR058031">
    <property type="entry name" value="AAA_lid_NorR"/>
</dbReference>
<feature type="domain" description="PAS" evidence="10">
    <location>
        <begin position="81"/>
        <end position="132"/>
    </location>
</feature>
<evidence type="ECO:0000256" key="2">
    <source>
        <dbReference type="ARBA" id="ARBA00022797"/>
    </source>
</evidence>
<dbReference type="InterPro" id="IPR025943">
    <property type="entry name" value="Sigma_54_int_dom_ATP-bd_2"/>
</dbReference>
<dbReference type="InterPro" id="IPR002912">
    <property type="entry name" value="ACT_dom"/>
</dbReference>
<sequence>MKDYLRIKIISKDRMGIVLDILKKFCEYNISIHSLEVFPEKVYIKLENLDEGKISELMYNIMSMKEVVKVQRVELIPYERDERRLLAIIDAVQDGIIAINYRGEVELFNKYCENIFNIKKVDALGKNIRDFLGFDAPIIDILKTGKGYNNIELKVKNKKINIHYITTGRPVKDDRGDTMGAVASIKDINEVIELSNAITSKEDRAFKDIIGNSSVMTEVEKVCSAVAKSTSTVLLRGESGTGKELFANAIHNLSLRADENFVTLNCASLPENLIESELFGYTRGSFTGAREQGKEGLFKAADNGTIFLDEIGELSLPLQAKLLRVLQEGTIRKIGSNLEEKVNVRVIAATNRDLESMIEKGTFREDLYYRLNVIPIYIPPLRERLSDIPALVNFFINKLNKKLNRNIKGVGVEFMKKLMKYKWPGNVRELRNVIERAMNLCYGDILNEDNLIVNLPKYNEYARSREKTNTDITLKEAVGNVEKEVLASTLKKYSSLRKAAKVLGVSHTTVMNKIKKYNIR</sequence>
<dbReference type="InterPro" id="IPR009057">
    <property type="entry name" value="Homeodomain-like_sf"/>
</dbReference>
<dbReference type="Pfam" id="PF25601">
    <property type="entry name" value="AAA_lid_14"/>
    <property type="match status" value="1"/>
</dbReference>
<dbReference type="CDD" id="cd00009">
    <property type="entry name" value="AAA"/>
    <property type="match status" value="1"/>
</dbReference>
<dbReference type="SUPFAM" id="SSF52540">
    <property type="entry name" value="P-loop containing nucleoside triphosphate hydrolases"/>
    <property type="match status" value="1"/>
</dbReference>
<evidence type="ECO:0000313" key="13">
    <source>
        <dbReference type="Proteomes" id="UP001565220"/>
    </source>
</evidence>
<evidence type="ECO:0000313" key="12">
    <source>
        <dbReference type="EMBL" id="MEY8763444.1"/>
    </source>
</evidence>
<dbReference type="PROSITE" id="PS00675">
    <property type="entry name" value="SIGMA54_INTERACT_1"/>
    <property type="match status" value="1"/>
</dbReference>
<dbReference type="PROSITE" id="PS51671">
    <property type="entry name" value="ACT"/>
    <property type="match status" value="1"/>
</dbReference>
<keyword evidence="5" id="KW-0238">DNA-binding</keyword>
<dbReference type="InterPro" id="IPR000014">
    <property type="entry name" value="PAS"/>
</dbReference>
<dbReference type="CDD" id="cd00130">
    <property type="entry name" value="PAS"/>
    <property type="match status" value="1"/>
</dbReference>
<dbReference type="InterPro" id="IPR025944">
    <property type="entry name" value="Sigma_54_int_dom_CS"/>
</dbReference>
<evidence type="ECO:0000256" key="5">
    <source>
        <dbReference type="ARBA" id="ARBA00023125"/>
    </source>
</evidence>
<protein>
    <recommendedName>
        <fullName evidence="8">HTH-type transcriptional regulatory protein TyrR</fullName>
    </recommendedName>
</protein>
<organism evidence="12 13">
    <name type="scientific">Clostridium lapidicellarium</name>
    <dbReference type="NCBI Taxonomy" id="3240931"/>
    <lineage>
        <taxon>Bacteria</taxon>
        <taxon>Bacillati</taxon>
        <taxon>Bacillota</taxon>
        <taxon>Clostridia</taxon>
        <taxon>Eubacteriales</taxon>
        <taxon>Clostridiaceae</taxon>
        <taxon>Clostridium</taxon>
    </lineage>
</organism>
<dbReference type="SUPFAM" id="SSF46689">
    <property type="entry name" value="Homeodomain-like"/>
    <property type="match status" value="1"/>
</dbReference>
<evidence type="ECO:0000256" key="7">
    <source>
        <dbReference type="ARBA" id="ARBA00023163"/>
    </source>
</evidence>
<dbReference type="SUPFAM" id="SSF55785">
    <property type="entry name" value="PYP-like sensor domain (PAS domain)"/>
    <property type="match status" value="1"/>
</dbReference>
<dbReference type="Gene3D" id="3.40.50.300">
    <property type="entry name" value="P-loop containing nucleotide triphosphate hydrolases"/>
    <property type="match status" value="1"/>
</dbReference>
<evidence type="ECO:0000256" key="8">
    <source>
        <dbReference type="ARBA" id="ARBA00029500"/>
    </source>
</evidence>
<dbReference type="PANTHER" id="PTHR32071:SF57">
    <property type="entry name" value="C4-DICARBOXYLATE TRANSPORT TRANSCRIPTIONAL REGULATORY PROTEIN DCTD"/>
    <property type="match status" value="1"/>
</dbReference>
<dbReference type="Gene3D" id="1.10.10.60">
    <property type="entry name" value="Homeodomain-like"/>
    <property type="match status" value="1"/>
</dbReference>
<evidence type="ECO:0000256" key="6">
    <source>
        <dbReference type="ARBA" id="ARBA00023159"/>
    </source>
</evidence>
<dbReference type="EMBL" id="JBGFFE010000007">
    <property type="protein sequence ID" value="MEY8763444.1"/>
    <property type="molecule type" value="Genomic_DNA"/>
</dbReference>
<keyword evidence="2" id="KW-0058">Aromatic hydrocarbons catabolism</keyword>
<keyword evidence="7" id="KW-0804">Transcription</keyword>
<dbReference type="PROSITE" id="PS50112">
    <property type="entry name" value="PAS"/>
    <property type="match status" value="1"/>
</dbReference>
<dbReference type="PROSITE" id="PS00676">
    <property type="entry name" value="SIGMA54_INTERACT_2"/>
    <property type="match status" value="1"/>
</dbReference>
<dbReference type="PROSITE" id="PS00688">
    <property type="entry name" value="SIGMA54_INTERACT_3"/>
    <property type="match status" value="1"/>
</dbReference>
<evidence type="ECO:0000259" key="10">
    <source>
        <dbReference type="PROSITE" id="PS50112"/>
    </source>
</evidence>
<evidence type="ECO:0000256" key="1">
    <source>
        <dbReference type="ARBA" id="ARBA00022741"/>
    </source>
</evidence>
<keyword evidence="4" id="KW-0805">Transcription regulation</keyword>
<dbReference type="Pfam" id="PF00158">
    <property type="entry name" value="Sigma54_activat"/>
    <property type="match status" value="1"/>
</dbReference>
<dbReference type="Gene3D" id="1.10.8.60">
    <property type="match status" value="1"/>
</dbReference>
<dbReference type="PROSITE" id="PS50045">
    <property type="entry name" value="SIGMA54_INTERACT_4"/>
    <property type="match status" value="1"/>
</dbReference>
<dbReference type="Pfam" id="PF13426">
    <property type="entry name" value="PAS_9"/>
    <property type="match status" value="1"/>
</dbReference>
<dbReference type="NCBIfam" id="TIGR00229">
    <property type="entry name" value="sensory_box"/>
    <property type="match status" value="1"/>
</dbReference>
<comment type="caution">
    <text evidence="12">The sequence shown here is derived from an EMBL/GenBank/DDBJ whole genome shotgun (WGS) entry which is preliminary data.</text>
</comment>
<dbReference type="InterPro" id="IPR035965">
    <property type="entry name" value="PAS-like_dom_sf"/>
</dbReference>
<dbReference type="PANTHER" id="PTHR32071">
    <property type="entry name" value="TRANSCRIPTIONAL REGULATORY PROTEIN"/>
    <property type="match status" value="1"/>
</dbReference>
<keyword evidence="3" id="KW-0067">ATP-binding</keyword>
<accession>A0ABV4DW37</accession>
<dbReference type="InterPro" id="IPR030828">
    <property type="entry name" value="HTH_TyrR"/>
</dbReference>
<dbReference type="Gene3D" id="3.30.450.20">
    <property type="entry name" value="PAS domain"/>
    <property type="match status" value="1"/>
</dbReference>
<dbReference type="SMART" id="SM00382">
    <property type="entry name" value="AAA"/>
    <property type="match status" value="1"/>
</dbReference>